<reference evidence="2" key="1">
    <citation type="journal article" date="2022" name="Mol. Ecol. Resour.">
        <title>The genomes of chicory, endive, great burdock and yacon provide insights into Asteraceae palaeo-polyploidization history and plant inulin production.</title>
        <authorList>
            <person name="Fan W."/>
            <person name="Wang S."/>
            <person name="Wang H."/>
            <person name="Wang A."/>
            <person name="Jiang F."/>
            <person name="Liu H."/>
            <person name="Zhao H."/>
            <person name="Xu D."/>
            <person name="Zhang Y."/>
        </authorList>
    </citation>
    <scope>NUCLEOTIDE SEQUENCE [LARGE SCALE GENOMIC DNA]</scope>
    <source>
        <strain evidence="2">cv. Punajuju</strain>
    </source>
</reference>
<protein>
    <submittedName>
        <fullName evidence="1">Uncharacterized protein</fullName>
    </submittedName>
</protein>
<sequence length="272" mass="29996">MDHPGLISSSLTIKVDDISYTINVIEDVFESNRLNPMLACNDPCDQFLYEDWAPQWKEYGTDLEEEFQEGELPAATPAAFPASPNSPAEAQRSEDIIGDTNGRELMGREHSPRRKSDKRGSYEEACCDACESVNNSGKYHSAHQEGNKVLGCGPMGSNAENLQQLSHAENLQQLGPSILSRSKSLDLNKHPKSKSGESRSWNTWPNEVIVHSTTSSPSINQAPLETMVNTTSLSKEIEATMEVGEKIGFRFAGKIDQAKILLKKRGATEVQQ</sequence>
<reference evidence="1 2" key="2">
    <citation type="journal article" date="2022" name="Mol. Ecol. Resour.">
        <title>The genomes of chicory, endive, great burdock and yacon provide insights into Asteraceae paleo-polyploidization history and plant inulin production.</title>
        <authorList>
            <person name="Fan W."/>
            <person name="Wang S."/>
            <person name="Wang H."/>
            <person name="Wang A."/>
            <person name="Jiang F."/>
            <person name="Liu H."/>
            <person name="Zhao H."/>
            <person name="Xu D."/>
            <person name="Zhang Y."/>
        </authorList>
    </citation>
    <scope>NUCLEOTIDE SEQUENCE [LARGE SCALE GENOMIC DNA]</scope>
    <source>
        <strain evidence="2">cv. Punajuju</strain>
        <tissue evidence="1">Leaves</tissue>
    </source>
</reference>
<keyword evidence="2" id="KW-1185">Reference proteome</keyword>
<gene>
    <name evidence="1" type="ORF">L2E82_37880</name>
</gene>
<evidence type="ECO:0000313" key="1">
    <source>
        <dbReference type="EMBL" id="KAI3708598.1"/>
    </source>
</evidence>
<name>A0ACB9AFI1_CICIN</name>
<proteinExistence type="predicted"/>
<dbReference type="EMBL" id="CM042015">
    <property type="protein sequence ID" value="KAI3708598.1"/>
    <property type="molecule type" value="Genomic_DNA"/>
</dbReference>
<dbReference type="Proteomes" id="UP001055811">
    <property type="component" value="Linkage Group LG07"/>
</dbReference>
<comment type="caution">
    <text evidence="1">The sequence shown here is derived from an EMBL/GenBank/DDBJ whole genome shotgun (WGS) entry which is preliminary data.</text>
</comment>
<evidence type="ECO:0000313" key="2">
    <source>
        <dbReference type="Proteomes" id="UP001055811"/>
    </source>
</evidence>
<accession>A0ACB9AFI1</accession>
<organism evidence="1 2">
    <name type="scientific">Cichorium intybus</name>
    <name type="common">Chicory</name>
    <dbReference type="NCBI Taxonomy" id="13427"/>
    <lineage>
        <taxon>Eukaryota</taxon>
        <taxon>Viridiplantae</taxon>
        <taxon>Streptophyta</taxon>
        <taxon>Embryophyta</taxon>
        <taxon>Tracheophyta</taxon>
        <taxon>Spermatophyta</taxon>
        <taxon>Magnoliopsida</taxon>
        <taxon>eudicotyledons</taxon>
        <taxon>Gunneridae</taxon>
        <taxon>Pentapetalae</taxon>
        <taxon>asterids</taxon>
        <taxon>campanulids</taxon>
        <taxon>Asterales</taxon>
        <taxon>Asteraceae</taxon>
        <taxon>Cichorioideae</taxon>
        <taxon>Cichorieae</taxon>
        <taxon>Cichoriinae</taxon>
        <taxon>Cichorium</taxon>
    </lineage>
</organism>